<evidence type="ECO:0000256" key="2">
    <source>
        <dbReference type="ARBA" id="ARBA00023015"/>
    </source>
</evidence>
<organism evidence="8 9">
    <name type="scientific">Solanum bulbocastanum</name>
    <name type="common">Wild potato</name>
    <dbReference type="NCBI Taxonomy" id="147425"/>
    <lineage>
        <taxon>Eukaryota</taxon>
        <taxon>Viridiplantae</taxon>
        <taxon>Streptophyta</taxon>
        <taxon>Embryophyta</taxon>
        <taxon>Tracheophyta</taxon>
        <taxon>Spermatophyta</taxon>
        <taxon>Magnoliopsida</taxon>
        <taxon>eudicotyledons</taxon>
        <taxon>Gunneridae</taxon>
        <taxon>Pentapetalae</taxon>
        <taxon>asterids</taxon>
        <taxon>lamiids</taxon>
        <taxon>Solanales</taxon>
        <taxon>Solanaceae</taxon>
        <taxon>Solanoideae</taxon>
        <taxon>Solaneae</taxon>
        <taxon>Solanum</taxon>
    </lineage>
</organism>
<evidence type="ECO:0000259" key="7">
    <source>
        <dbReference type="PROSITE" id="PS50066"/>
    </source>
</evidence>
<dbReference type="PANTHER" id="PTHR11945">
    <property type="entry name" value="MADS BOX PROTEIN"/>
    <property type="match status" value="1"/>
</dbReference>
<dbReference type="GO" id="GO:0000978">
    <property type="term" value="F:RNA polymerase II cis-regulatory region sequence-specific DNA binding"/>
    <property type="evidence" value="ECO:0007669"/>
    <property type="project" value="TreeGrafter"/>
</dbReference>
<evidence type="ECO:0000256" key="1">
    <source>
        <dbReference type="ARBA" id="ARBA00004123"/>
    </source>
</evidence>
<dbReference type="PANTHER" id="PTHR11945:SF831">
    <property type="entry name" value="MADS-BOX DOMAIN-CONTAINING PROTEIN"/>
    <property type="match status" value="1"/>
</dbReference>
<gene>
    <name evidence="8" type="ORF">RDI58_024101</name>
</gene>
<protein>
    <recommendedName>
        <fullName evidence="7">MADS-box domain-containing protein</fullName>
    </recommendedName>
</protein>
<dbReference type="SMART" id="SM00432">
    <property type="entry name" value="MADS"/>
    <property type="match status" value="1"/>
</dbReference>
<keyword evidence="5" id="KW-0539">Nucleus</keyword>
<keyword evidence="3" id="KW-0238">DNA-binding</keyword>
<evidence type="ECO:0000256" key="5">
    <source>
        <dbReference type="ARBA" id="ARBA00023242"/>
    </source>
</evidence>
<dbReference type="PROSITE" id="PS50066">
    <property type="entry name" value="MADS_BOX_2"/>
    <property type="match status" value="1"/>
</dbReference>
<keyword evidence="6" id="KW-1133">Transmembrane helix</keyword>
<dbReference type="Proteomes" id="UP001371456">
    <property type="component" value="Unassembled WGS sequence"/>
</dbReference>
<accession>A0AAN8Y300</accession>
<dbReference type="GO" id="GO:0005634">
    <property type="term" value="C:nucleus"/>
    <property type="evidence" value="ECO:0007669"/>
    <property type="project" value="UniProtKB-SubCell"/>
</dbReference>
<dbReference type="Gene3D" id="3.40.1810.10">
    <property type="entry name" value="Transcription factor, MADS-box"/>
    <property type="match status" value="1"/>
</dbReference>
<dbReference type="FunFam" id="3.40.1810.10:FF:000060">
    <property type="match status" value="1"/>
</dbReference>
<dbReference type="GO" id="GO:0000981">
    <property type="term" value="F:DNA-binding transcription factor activity, RNA polymerase II-specific"/>
    <property type="evidence" value="ECO:0007669"/>
    <property type="project" value="TreeGrafter"/>
</dbReference>
<evidence type="ECO:0000256" key="3">
    <source>
        <dbReference type="ARBA" id="ARBA00023125"/>
    </source>
</evidence>
<feature type="transmembrane region" description="Helical" evidence="6">
    <location>
        <begin position="37"/>
        <end position="59"/>
    </location>
</feature>
<dbReference type="AlphaFoldDB" id="A0AAN8Y300"/>
<dbReference type="InterPro" id="IPR036879">
    <property type="entry name" value="TF_MADSbox_sf"/>
</dbReference>
<keyword evidence="9" id="KW-1185">Reference proteome</keyword>
<evidence type="ECO:0000313" key="9">
    <source>
        <dbReference type="Proteomes" id="UP001371456"/>
    </source>
</evidence>
<dbReference type="GO" id="GO:0046983">
    <property type="term" value="F:protein dimerization activity"/>
    <property type="evidence" value="ECO:0007669"/>
    <property type="project" value="InterPro"/>
</dbReference>
<sequence length="174" mass="19769">MESKNSNVDLALAKEKHSQDIKISQMQKSLFKKANELSILCGIQIAIIIFSVSSQPILFGMPDVETVVQQFVEANHPTAPRFYMKMKKNEEEKNEKGKSVEDIITHRQLEDFESPHLGSLLKLYQGLTEFEDLLNKETDLTQLNQEIEKHEDPKIVPIMNVASSLCLPTNMLSP</sequence>
<evidence type="ECO:0000256" key="6">
    <source>
        <dbReference type="SAM" id="Phobius"/>
    </source>
</evidence>
<keyword evidence="6" id="KW-0472">Membrane</keyword>
<comment type="subcellular location">
    <subcellularLocation>
        <location evidence="1">Nucleus</location>
    </subcellularLocation>
</comment>
<reference evidence="8 9" key="1">
    <citation type="submission" date="2024-02" db="EMBL/GenBank/DDBJ databases">
        <title>de novo genome assembly of Solanum bulbocastanum strain 11H21.</title>
        <authorList>
            <person name="Hosaka A.J."/>
        </authorList>
    </citation>
    <scope>NUCLEOTIDE SEQUENCE [LARGE SCALE GENOMIC DNA]</scope>
    <source>
        <tissue evidence="8">Young leaves</tissue>
    </source>
</reference>
<name>A0AAN8Y300_SOLBU</name>
<dbReference type="EMBL" id="JBANQN010000010">
    <property type="protein sequence ID" value="KAK6777384.1"/>
    <property type="molecule type" value="Genomic_DNA"/>
</dbReference>
<comment type="caution">
    <text evidence="8">The sequence shown here is derived from an EMBL/GenBank/DDBJ whole genome shotgun (WGS) entry which is preliminary data.</text>
</comment>
<dbReference type="SUPFAM" id="SSF55455">
    <property type="entry name" value="SRF-like"/>
    <property type="match status" value="1"/>
</dbReference>
<dbReference type="Pfam" id="PF00319">
    <property type="entry name" value="SRF-TF"/>
    <property type="match status" value="1"/>
</dbReference>
<evidence type="ECO:0000256" key="4">
    <source>
        <dbReference type="ARBA" id="ARBA00023163"/>
    </source>
</evidence>
<feature type="domain" description="MADS-box" evidence="7">
    <location>
        <begin position="3"/>
        <end position="63"/>
    </location>
</feature>
<keyword evidence="4" id="KW-0804">Transcription</keyword>
<keyword evidence="2" id="KW-0805">Transcription regulation</keyword>
<evidence type="ECO:0000313" key="8">
    <source>
        <dbReference type="EMBL" id="KAK6777384.1"/>
    </source>
</evidence>
<dbReference type="InterPro" id="IPR002100">
    <property type="entry name" value="TF_MADSbox"/>
</dbReference>
<proteinExistence type="predicted"/>
<keyword evidence="6" id="KW-0812">Transmembrane</keyword>